<evidence type="ECO:0000313" key="3">
    <source>
        <dbReference type="Proteomes" id="UP000251241"/>
    </source>
</evidence>
<dbReference type="Proteomes" id="UP000432350">
    <property type="component" value="Unassembled WGS sequence"/>
</dbReference>
<proteinExistence type="predicted"/>
<evidence type="ECO:0000313" key="4">
    <source>
        <dbReference type="Proteomes" id="UP000432350"/>
    </source>
</evidence>
<dbReference type="GeneID" id="97181187"/>
<protein>
    <recommendedName>
        <fullName evidence="5">DUF1330 domain-containing protein</fullName>
    </recommendedName>
</protein>
<dbReference type="RefSeq" id="WP_070568634.1">
    <property type="nucleotide sequence ID" value="NZ_CP068086.1"/>
</dbReference>
<dbReference type="Proteomes" id="UP000251241">
    <property type="component" value="Unassembled WGS sequence"/>
</dbReference>
<dbReference type="InterPro" id="IPR011008">
    <property type="entry name" value="Dimeric_a/b-barrel"/>
</dbReference>
<reference evidence="1 3" key="1">
    <citation type="submission" date="2018-06" db="EMBL/GenBank/DDBJ databases">
        <authorList>
            <consortium name="Pathogen Informatics"/>
            <person name="Doyle S."/>
        </authorList>
    </citation>
    <scope>NUCLEOTIDE SEQUENCE [LARGE SCALE GENOMIC DNA]</scope>
    <source>
        <strain evidence="1 3">NCTC11343</strain>
    </source>
</reference>
<dbReference type="EMBL" id="UAUU01000008">
    <property type="protein sequence ID" value="SPZ85466.1"/>
    <property type="molecule type" value="Genomic_DNA"/>
</dbReference>
<dbReference type="EMBL" id="CABWMV010000025">
    <property type="protein sequence ID" value="VXD03612.1"/>
    <property type="molecule type" value="Genomic_DNA"/>
</dbReference>
<dbReference type="SUPFAM" id="SSF54909">
    <property type="entry name" value="Dimeric alpha+beta barrel"/>
    <property type="match status" value="1"/>
</dbReference>
<evidence type="ECO:0000313" key="1">
    <source>
        <dbReference type="EMBL" id="SPZ85466.1"/>
    </source>
</evidence>
<accession>A0A2X2J1D0</accession>
<reference evidence="2 4" key="2">
    <citation type="submission" date="2019-10" db="EMBL/GenBank/DDBJ databases">
        <authorList>
            <person name="Karimi E."/>
        </authorList>
    </citation>
    <scope>NUCLEOTIDE SEQUENCE [LARGE SCALE GENOMIC DNA]</scope>
    <source>
        <strain evidence="2">Sphingobacterium sp. 8BC</strain>
    </source>
</reference>
<name>A0A2X2J1D0_SPHMU</name>
<dbReference type="Gene3D" id="3.30.70.100">
    <property type="match status" value="1"/>
</dbReference>
<sequence length="141" mass="16084">MARKTYLYPSYEAGRNLALKNIQGPIVNLNLIQLRKIADYTNFPEIAPIKEISGYDAFMNYIKLAKPFVEESGGELLFVGHGDQFLIGPDQEQWDICLLIKQRSVSDFFSFEQNPAYMKIIGHRTAAILDSRLLPLENVPF</sequence>
<gene>
    <name evidence="1" type="ORF">NCTC11343_02028</name>
    <name evidence="2" type="ORF">SPHINGO8BC_60057</name>
</gene>
<evidence type="ECO:0000313" key="2">
    <source>
        <dbReference type="EMBL" id="VXD03612.1"/>
    </source>
</evidence>
<evidence type="ECO:0008006" key="5">
    <source>
        <dbReference type="Google" id="ProtNLM"/>
    </source>
</evidence>
<organism evidence="1 3">
    <name type="scientific">Sphingobacterium multivorum</name>
    <dbReference type="NCBI Taxonomy" id="28454"/>
    <lineage>
        <taxon>Bacteria</taxon>
        <taxon>Pseudomonadati</taxon>
        <taxon>Bacteroidota</taxon>
        <taxon>Sphingobacteriia</taxon>
        <taxon>Sphingobacteriales</taxon>
        <taxon>Sphingobacteriaceae</taxon>
        <taxon>Sphingobacterium</taxon>
    </lineage>
</organism>
<accession>A0A654DDI0</accession>
<dbReference type="AlphaFoldDB" id="A0A2X2J1D0"/>